<accession>A0AAN9Q3J8</accession>
<dbReference type="InterPro" id="IPR036397">
    <property type="entry name" value="RNaseH_sf"/>
</dbReference>
<proteinExistence type="predicted"/>
<dbReference type="AlphaFoldDB" id="A0AAN9Q3J8"/>
<dbReference type="Gene3D" id="3.30.420.10">
    <property type="entry name" value="Ribonuclease H-like superfamily/Ribonuclease H"/>
    <property type="match status" value="1"/>
</dbReference>
<gene>
    <name evidence="2" type="ORF">RJT34_01866</name>
</gene>
<dbReference type="Pfam" id="PF13456">
    <property type="entry name" value="RVT_3"/>
    <property type="match status" value="1"/>
</dbReference>
<evidence type="ECO:0000313" key="2">
    <source>
        <dbReference type="EMBL" id="KAK7317538.1"/>
    </source>
</evidence>
<feature type="domain" description="RNase H type-1" evidence="1">
    <location>
        <begin position="54"/>
        <end position="116"/>
    </location>
</feature>
<dbReference type="InterPro" id="IPR002156">
    <property type="entry name" value="RNaseH_domain"/>
</dbReference>
<sequence>MMDHENRRWDLFKNFLPTVVNETFLSIMPPTEDATSDYRVWFGDKSRIFSRWKRNMVVQFDMVVVYQQVTKGFEGNIQSRNLMQNIRKILRQFEHVEFKQIFREANHVADLLANNACNQDDVLRILDDPPSPSSNVVELLKDDVICKSWDRIICALFLIICV</sequence>
<dbReference type="EMBL" id="JAYKXN010000001">
    <property type="protein sequence ID" value="KAK7317538.1"/>
    <property type="molecule type" value="Genomic_DNA"/>
</dbReference>
<evidence type="ECO:0000259" key="1">
    <source>
        <dbReference type="Pfam" id="PF13456"/>
    </source>
</evidence>
<dbReference type="Proteomes" id="UP001359559">
    <property type="component" value="Unassembled WGS sequence"/>
</dbReference>
<dbReference type="GO" id="GO:0003676">
    <property type="term" value="F:nucleic acid binding"/>
    <property type="evidence" value="ECO:0007669"/>
    <property type="project" value="InterPro"/>
</dbReference>
<protein>
    <recommendedName>
        <fullName evidence="1">RNase H type-1 domain-containing protein</fullName>
    </recommendedName>
</protein>
<dbReference type="GO" id="GO:0004523">
    <property type="term" value="F:RNA-DNA hybrid ribonuclease activity"/>
    <property type="evidence" value="ECO:0007669"/>
    <property type="project" value="InterPro"/>
</dbReference>
<reference evidence="2 3" key="1">
    <citation type="submission" date="2024-01" db="EMBL/GenBank/DDBJ databases">
        <title>The genomes of 5 underutilized Papilionoideae crops provide insights into root nodulation and disease resistance.</title>
        <authorList>
            <person name="Yuan L."/>
        </authorList>
    </citation>
    <scope>NUCLEOTIDE SEQUENCE [LARGE SCALE GENOMIC DNA]</scope>
    <source>
        <strain evidence="2">LY-2023</strain>
        <tissue evidence="2">Leaf</tissue>
    </source>
</reference>
<dbReference type="PANTHER" id="PTHR34023:SF4">
    <property type="entry name" value="RNASE H TYPE-1 DOMAIN-CONTAINING PROTEIN"/>
    <property type="match status" value="1"/>
</dbReference>
<organism evidence="2 3">
    <name type="scientific">Clitoria ternatea</name>
    <name type="common">Butterfly pea</name>
    <dbReference type="NCBI Taxonomy" id="43366"/>
    <lineage>
        <taxon>Eukaryota</taxon>
        <taxon>Viridiplantae</taxon>
        <taxon>Streptophyta</taxon>
        <taxon>Embryophyta</taxon>
        <taxon>Tracheophyta</taxon>
        <taxon>Spermatophyta</taxon>
        <taxon>Magnoliopsida</taxon>
        <taxon>eudicotyledons</taxon>
        <taxon>Gunneridae</taxon>
        <taxon>Pentapetalae</taxon>
        <taxon>rosids</taxon>
        <taxon>fabids</taxon>
        <taxon>Fabales</taxon>
        <taxon>Fabaceae</taxon>
        <taxon>Papilionoideae</taxon>
        <taxon>50 kb inversion clade</taxon>
        <taxon>NPAAA clade</taxon>
        <taxon>indigoferoid/millettioid clade</taxon>
        <taxon>Phaseoleae</taxon>
        <taxon>Clitoria</taxon>
    </lineage>
</organism>
<name>A0AAN9Q3J8_CLITE</name>
<keyword evidence="3" id="KW-1185">Reference proteome</keyword>
<dbReference type="PANTHER" id="PTHR34023">
    <property type="entry name" value="RNASE H DOMAIN-CONTAINING PROTEIN"/>
    <property type="match status" value="1"/>
</dbReference>
<evidence type="ECO:0000313" key="3">
    <source>
        <dbReference type="Proteomes" id="UP001359559"/>
    </source>
</evidence>
<comment type="caution">
    <text evidence="2">The sequence shown here is derived from an EMBL/GenBank/DDBJ whole genome shotgun (WGS) entry which is preliminary data.</text>
</comment>